<reference evidence="3 4" key="1">
    <citation type="submission" date="2020-03" db="EMBL/GenBank/DDBJ databases">
        <title>Leucobacter sp. nov., isolated from beetles.</title>
        <authorList>
            <person name="Hyun D.-W."/>
            <person name="Bae J.-W."/>
        </authorList>
    </citation>
    <scope>NUCLEOTIDE SEQUENCE [LARGE SCALE GENOMIC DNA]</scope>
    <source>
        <strain evidence="3 4">HDW9A</strain>
    </source>
</reference>
<feature type="region of interest" description="Disordered" evidence="1">
    <location>
        <begin position="1"/>
        <end position="47"/>
    </location>
</feature>
<feature type="compositionally biased region" description="Basic and acidic residues" evidence="1">
    <location>
        <begin position="1"/>
        <end position="15"/>
    </location>
</feature>
<accession>A0ABX6JXR5</accession>
<dbReference type="Gene3D" id="3.90.960.10">
    <property type="entry name" value="YbaK/aminoacyl-tRNA synthetase-associated domain"/>
    <property type="match status" value="1"/>
</dbReference>
<name>A0ABX6JXR5_9MICO</name>
<dbReference type="PANTHER" id="PTHR30411:SF1">
    <property type="entry name" value="CYTOPLASMIC PROTEIN"/>
    <property type="match status" value="1"/>
</dbReference>
<dbReference type="SUPFAM" id="SSF55826">
    <property type="entry name" value="YbaK/ProRS associated domain"/>
    <property type="match status" value="1"/>
</dbReference>
<dbReference type="CDD" id="cd04333">
    <property type="entry name" value="ProX_deacylase"/>
    <property type="match status" value="1"/>
</dbReference>
<evidence type="ECO:0000313" key="4">
    <source>
        <dbReference type="Proteomes" id="UP000503441"/>
    </source>
</evidence>
<feature type="domain" description="YbaK/aminoacyl-tRNA synthetase-associated" evidence="2">
    <location>
        <begin position="66"/>
        <end position="186"/>
    </location>
</feature>
<evidence type="ECO:0000256" key="1">
    <source>
        <dbReference type="SAM" id="MobiDB-lite"/>
    </source>
</evidence>
<keyword evidence="4" id="KW-1185">Reference proteome</keyword>
<feature type="compositionally biased region" description="Basic residues" evidence="1">
    <location>
        <begin position="23"/>
        <end position="39"/>
    </location>
</feature>
<evidence type="ECO:0000259" key="2">
    <source>
        <dbReference type="Pfam" id="PF04073"/>
    </source>
</evidence>
<dbReference type="InterPro" id="IPR007214">
    <property type="entry name" value="YbaK/aa-tRNA-synth-assoc-dom"/>
</dbReference>
<gene>
    <name evidence="3" type="ORF">G7066_09295</name>
</gene>
<dbReference type="EMBL" id="CP049933">
    <property type="protein sequence ID" value="QIM18751.1"/>
    <property type="molecule type" value="Genomic_DNA"/>
</dbReference>
<evidence type="ECO:0000313" key="3">
    <source>
        <dbReference type="EMBL" id="QIM18751.1"/>
    </source>
</evidence>
<protein>
    <submittedName>
        <fullName evidence="3">YbaK/EbsC family protein</fullName>
    </submittedName>
</protein>
<sequence length="208" mass="22469">MARSTPREHNHHDRGSTQPTRGRTARTRGCRRPRSHPRKEHTVTTSHVRRHLESFGWQGTILEFEESSATVELAAAQAGTEPRRIAKTLGFYDPENPAQAVLVVAAGDAKVNGGKFKREFGGKPRMLTGDDVLPLTGHPVGGVCPFAVADGTKIMLDVSLQRFNTVFPAAGTARSAVELAIPELEAFSGAGGWVDVCTGWQNEESASE</sequence>
<organism evidence="3 4">
    <name type="scientific">Leucobacter coleopterorum</name>
    <dbReference type="NCBI Taxonomy" id="2714933"/>
    <lineage>
        <taxon>Bacteria</taxon>
        <taxon>Bacillati</taxon>
        <taxon>Actinomycetota</taxon>
        <taxon>Actinomycetes</taxon>
        <taxon>Micrococcales</taxon>
        <taxon>Microbacteriaceae</taxon>
        <taxon>Leucobacter</taxon>
    </lineage>
</organism>
<dbReference type="InterPro" id="IPR036754">
    <property type="entry name" value="YbaK/aa-tRNA-synt-asso_dom_sf"/>
</dbReference>
<dbReference type="Pfam" id="PF04073">
    <property type="entry name" value="tRNA_edit"/>
    <property type="match status" value="1"/>
</dbReference>
<dbReference type="PANTHER" id="PTHR30411">
    <property type="entry name" value="CYTOPLASMIC PROTEIN"/>
    <property type="match status" value="1"/>
</dbReference>
<proteinExistence type="predicted"/>
<dbReference type="Proteomes" id="UP000503441">
    <property type="component" value="Chromosome"/>
</dbReference>